<dbReference type="Proteomes" id="UP001163947">
    <property type="component" value="Chromosome"/>
</dbReference>
<evidence type="ECO:0000256" key="2">
    <source>
        <dbReference type="SAM" id="Phobius"/>
    </source>
</evidence>
<evidence type="ECO:0000256" key="1">
    <source>
        <dbReference type="SAM" id="MobiDB-lite"/>
    </source>
</evidence>
<dbReference type="InterPro" id="IPR047958">
    <property type="entry name" value="B-4DMT-like"/>
</dbReference>
<proteinExistence type="predicted"/>
<dbReference type="EMBL" id="BLAH01000092">
    <property type="protein sequence ID" value="GES38208.1"/>
    <property type="molecule type" value="Genomic_DNA"/>
</dbReference>
<reference evidence="3 5" key="1">
    <citation type="journal article" date="2018" name="Biodegradation">
        <title>1,4-Dioxane degradation characteristics of Rhodococcus aetherivorans JCM 14343.</title>
        <authorList>
            <person name="Inoue D."/>
            <person name="Tsunoda T."/>
            <person name="Yamamoto N."/>
            <person name="Ike M."/>
            <person name="Sei K."/>
        </authorList>
    </citation>
    <scope>NUCLEOTIDE SEQUENCE [LARGE SCALE GENOMIC DNA]</scope>
    <source>
        <strain evidence="3 5">JCM 14343</strain>
    </source>
</reference>
<dbReference type="RefSeq" id="WP_029543592.1">
    <property type="nucleotide sequence ID" value="NZ_BAAAYP010000062.1"/>
</dbReference>
<dbReference type="AlphaFoldDB" id="A0A059MQR3"/>
<feature type="transmembrane region" description="Helical" evidence="2">
    <location>
        <begin position="35"/>
        <end position="54"/>
    </location>
</feature>
<evidence type="ECO:0000313" key="5">
    <source>
        <dbReference type="Proteomes" id="UP000325466"/>
    </source>
</evidence>
<feature type="compositionally biased region" description="Low complexity" evidence="1">
    <location>
        <begin position="151"/>
        <end position="165"/>
    </location>
</feature>
<sequence>MKPWLLRGLGLTLVHVLVRVLLGAALVQWPLQGSVLRMVALAVVVLAAIVWAGLDGIRDQRAHPQSEDGADLTMLWLKAAAVTGLVAGLLTWLIDTVSPIQVGVKSLFFELTSGAAFTVLLVYVPATAAVMLGRFLVRREQRKSAPKAKPDAGPAPVGAAAAPDPGWRDDDAPTEVFERIDPDRRP</sequence>
<reference evidence="3" key="2">
    <citation type="submission" date="2019-10" db="EMBL/GenBank/DDBJ databases">
        <title>Draft genome sequence of Rhodococcus aetherivorans JCM 14343.</title>
        <authorList>
            <person name="Inoue D."/>
            <person name="Nakazawa M."/>
            <person name="Yamamoto N."/>
            <person name="Sei K."/>
            <person name="Ike M."/>
        </authorList>
    </citation>
    <scope>NUCLEOTIDE SEQUENCE</scope>
    <source>
        <strain evidence="3">JCM 14343</strain>
    </source>
</reference>
<feature type="transmembrane region" description="Helical" evidence="2">
    <location>
        <begin position="114"/>
        <end position="137"/>
    </location>
</feature>
<feature type="region of interest" description="Disordered" evidence="1">
    <location>
        <begin position="143"/>
        <end position="186"/>
    </location>
</feature>
<name>A0A059MQR3_9NOCA</name>
<feature type="transmembrane region" description="Helical" evidence="2">
    <location>
        <begin position="75"/>
        <end position="94"/>
    </location>
</feature>
<keyword evidence="2" id="KW-1133">Transmembrane helix</keyword>
<protein>
    <submittedName>
        <fullName evidence="4">B-4DMT family transporter</fullName>
    </submittedName>
    <submittedName>
        <fullName evidence="3">Probable conserved transmembrane protein</fullName>
    </submittedName>
</protein>
<keyword evidence="2" id="KW-0472">Membrane</keyword>
<evidence type="ECO:0000313" key="3">
    <source>
        <dbReference type="EMBL" id="GES38208.1"/>
    </source>
</evidence>
<keyword evidence="5" id="KW-1185">Reference proteome</keyword>
<gene>
    <name evidence="4" type="ORF">OCS65_15995</name>
    <name evidence="3" type="ORF">RAJCM14343_3468</name>
</gene>
<accession>A0A059MQR3</accession>
<dbReference type="EMBL" id="CP106982">
    <property type="protein sequence ID" value="UYF92017.1"/>
    <property type="molecule type" value="Genomic_DNA"/>
</dbReference>
<dbReference type="GeneID" id="83621950"/>
<reference evidence="4" key="3">
    <citation type="submission" date="2022-09" db="EMBL/GenBank/DDBJ databases">
        <title>The genome sequence of Rhodococcus aetherivorans N1.</title>
        <authorList>
            <person name="Jiang W."/>
        </authorList>
    </citation>
    <scope>NUCLEOTIDE SEQUENCE</scope>
    <source>
        <strain evidence="4">N1</strain>
    </source>
</reference>
<evidence type="ECO:0000313" key="4">
    <source>
        <dbReference type="EMBL" id="UYF92017.1"/>
    </source>
</evidence>
<keyword evidence="2 3" id="KW-0812">Transmembrane</keyword>
<evidence type="ECO:0000313" key="6">
    <source>
        <dbReference type="Proteomes" id="UP001163947"/>
    </source>
</evidence>
<feature type="transmembrane region" description="Helical" evidence="2">
    <location>
        <begin position="9"/>
        <end position="29"/>
    </location>
</feature>
<organism evidence="4 6">
    <name type="scientific">Rhodococcus aetherivorans</name>
    <dbReference type="NCBI Taxonomy" id="191292"/>
    <lineage>
        <taxon>Bacteria</taxon>
        <taxon>Bacillati</taxon>
        <taxon>Actinomycetota</taxon>
        <taxon>Actinomycetes</taxon>
        <taxon>Mycobacteriales</taxon>
        <taxon>Nocardiaceae</taxon>
        <taxon>Rhodococcus</taxon>
    </lineage>
</organism>
<dbReference type="NCBIfam" id="NF037996">
    <property type="entry name" value="B-4DMT"/>
    <property type="match status" value="1"/>
</dbReference>
<dbReference type="Proteomes" id="UP000325466">
    <property type="component" value="Unassembled WGS sequence"/>
</dbReference>
<feature type="compositionally biased region" description="Basic and acidic residues" evidence="1">
    <location>
        <begin position="166"/>
        <end position="186"/>
    </location>
</feature>